<organism evidence="4 5">
    <name type="scientific">Tetraodon nigroviridis</name>
    <name type="common">Spotted green pufferfish</name>
    <name type="synonym">Chelonodon nigroviridis</name>
    <dbReference type="NCBI Taxonomy" id="99883"/>
    <lineage>
        <taxon>Eukaryota</taxon>
        <taxon>Metazoa</taxon>
        <taxon>Chordata</taxon>
        <taxon>Craniata</taxon>
        <taxon>Vertebrata</taxon>
        <taxon>Euteleostomi</taxon>
        <taxon>Actinopterygii</taxon>
        <taxon>Neopterygii</taxon>
        <taxon>Teleostei</taxon>
        <taxon>Neoteleostei</taxon>
        <taxon>Acanthomorphata</taxon>
        <taxon>Eupercaria</taxon>
        <taxon>Tetraodontiformes</taxon>
        <taxon>Tetradontoidea</taxon>
        <taxon>Tetraodontidae</taxon>
        <taxon>Tetraodon</taxon>
    </lineage>
</organism>
<dbReference type="PANTHER" id="PTHR10127">
    <property type="entry name" value="DISCOIDIN, CUB, EGF, LAMININ , AND ZINC METALLOPROTEASE DOMAIN CONTAINING"/>
    <property type="match status" value="1"/>
</dbReference>
<dbReference type="Ensembl" id="ENSTNIT00000000595.1">
    <property type="protein sequence ID" value="ENSTNIP00000003013.1"/>
    <property type="gene ID" value="ENSTNIG00000018786.1"/>
</dbReference>
<reference evidence="4" key="2">
    <citation type="submission" date="2025-08" db="UniProtKB">
        <authorList>
            <consortium name="Ensembl"/>
        </authorList>
    </citation>
    <scope>IDENTIFICATION</scope>
</reference>
<keyword evidence="1 2" id="KW-0479">Metal-binding</keyword>
<feature type="active site" evidence="1">
    <location>
        <position position="175"/>
    </location>
</feature>
<dbReference type="GeneTree" id="ENSGT00940000161051"/>
<dbReference type="GO" id="GO:0006508">
    <property type="term" value="P:proteolysis"/>
    <property type="evidence" value="ECO:0007669"/>
    <property type="project" value="UniProtKB-KW"/>
</dbReference>
<dbReference type="InParanoid" id="H3C444"/>
<dbReference type="InterPro" id="IPR001506">
    <property type="entry name" value="Peptidase_M12A"/>
</dbReference>
<evidence type="ECO:0000256" key="1">
    <source>
        <dbReference type="PROSITE-ProRule" id="PRU01211"/>
    </source>
</evidence>
<evidence type="ECO:0000256" key="2">
    <source>
        <dbReference type="RuleBase" id="RU361183"/>
    </source>
</evidence>
<dbReference type="PANTHER" id="PTHR10127:SF899">
    <property type="entry name" value="ASTACIN-LIKE METALLOENDOPEPTIDASE-RELATED"/>
    <property type="match status" value="1"/>
</dbReference>
<accession>H3C444</accession>
<feature type="binding site" evidence="1">
    <location>
        <position position="174"/>
    </location>
    <ligand>
        <name>Zn(2+)</name>
        <dbReference type="ChEBI" id="CHEBI:29105"/>
        <note>catalytic</note>
    </ligand>
</feature>
<reference evidence="5" key="1">
    <citation type="journal article" date="2004" name="Nature">
        <title>Genome duplication in the teleost fish Tetraodon nigroviridis reveals the early vertebrate proto-karyotype.</title>
        <authorList>
            <person name="Jaillon O."/>
            <person name="Aury J.-M."/>
            <person name="Brunet F."/>
            <person name="Petit J.-L."/>
            <person name="Stange-Thomann N."/>
            <person name="Mauceli E."/>
            <person name="Bouneau L."/>
            <person name="Fischer C."/>
            <person name="Ozouf-Costaz C."/>
            <person name="Bernot A."/>
            <person name="Nicaud S."/>
            <person name="Jaffe D."/>
            <person name="Fisher S."/>
            <person name="Lutfalla G."/>
            <person name="Dossat C."/>
            <person name="Segurens B."/>
            <person name="Dasilva C."/>
            <person name="Salanoubat M."/>
            <person name="Levy M."/>
            <person name="Boudet N."/>
            <person name="Castellano S."/>
            <person name="Anthouard V."/>
            <person name="Jubin C."/>
            <person name="Castelli V."/>
            <person name="Katinka M."/>
            <person name="Vacherie B."/>
            <person name="Biemont C."/>
            <person name="Skalli Z."/>
            <person name="Cattolico L."/>
            <person name="Poulain J."/>
            <person name="De Berardinis V."/>
            <person name="Cruaud C."/>
            <person name="Duprat S."/>
            <person name="Brottier P."/>
            <person name="Coutanceau J.-P."/>
            <person name="Gouzy J."/>
            <person name="Parra G."/>
            <person name="Lardier G."/>
            <person name="Chapple C."/>
            <person name="McKernan K.J."/>
            <person name="McEwan P."/>
            <person name="Bosak S."/>
            <person name="Kellis M."/>
            <person name="Volff J.-N."/>
            <person name="Guigo R."/>
            <person name="Zody M.C."/>
            <person name="Mesirov J."/>
            <person name="Lindblad-Toh K."/>
            <person name="Birren B."/>
            <person name="Nusbaum C."/>
            <person name="Kahn D."/>
            <person name="Robinson-Rechavi M."/>
            <person name="Laudet V."/>
            <person name="Schachter V."/>
            <person name="Quetier F."/>
            <person name="Saurin W."/>
            <person name="Scarpelli C."/>
            <person name="Wincker P."/>
            <person name="Lander E.S."/>
            <person name="Weissenbach J."/>
            <person name="Roest Crollius H."/>
        </authorList>
    </citation>
    <scope>NUCLEOTIDE SEQUENCE [LARGE SCALE GENOMIC DNA]</scope>
</reference>
<protein>
    <recommendedName>
        <fullName evidence="2">Metalloendopeptidase</fullName>
        <ecNumber evidence="2">3.4.24.-</ecNumber>
    </recommendedName>
</protein>
<dbReference type="SMART" id="SM00235">
    <property type="entry name" value="ZnMc"/>
    <property type="match status" value="1"/>
</dbReference>
<feature type="binding site" evidence="1">
    <location>
        <position position="178"/>
    </location>
    <ligand>
        <name>Zn(2+)</name>
        <dbReference type="ChEBI" id="CHEBI:29105"/>
        <note>catalytic</note>
    </ligand>
</feature>
<evidence type="ECO:0000313" key="5">
    <source>
        <dbReference type="Proteomes" id="UP000007303"/>
    </source>
</evidence>
<keyword evidence="1 2" id="KW-0378">Hydrolase</keyword>
<dbReference type="GO" id="GO:0004222">
    <property type="term" value="F:metalloendopeptidase activity"/>
    <property type="evidence" value="ECO:0007669"/>
    <property type="project" value="UniProtKB-UniRule"/>
</dbReference>
<comment type="caution">
    <text evidence="1">Lacks conserved residue(s) required for the propagation of feature annotation.</text>
</comment>
<dbReference type="PROSITE" id="PS51864">
    <property type="entry name" value="ASTACIN"/>
    <property type="match status" value="1"/>
</dbReference>
<dbReference type="Proteomes" id="UP000007303">
    <property type="component" value="Unassembled WGS sequence"/>
</dbReference>
<dbReference type="AlphaFoldDB" id="H3C444"/>
<evidence type="ECO:0000313" key="4">
    <source>
        <dbReference type="Ensembl" id="ENSTNIP00000003013.1"/>
    </source>
</evidence>
<dbReference type="EC" id="3.4.24.-" evidence="2"/>
<keyword evidence="1 2" id="KW-0862">Zinc</keyword>
<proteinExistence type="predicted"/>
<reference evidence="4" key="3">
    <citation type="submission" date="2025-09" db="UniProtKB">
        <authorList>
            <consortium name="Ensembl"/>
        </authorList>
    </citation>
    <scope>IDENTIFICATION</scope>
</reference>
<dbReference type="Pfam" id="PF01400">
    <property type="entry name" value="Astacin"/>
    <property type="match status" value="1"/>
</dbReference>
<keyword evidence="5" id="KW-1185">Reference proteome</keyword>
<feature type="chain" id="PRO_5005134192" description="Metalloendopeptidase" evidence="2">
    <location>
        <begin position="31"/>
        <end position="272"/>
    </location>
</feature>
<feature type="domain" description="Peptidase M12A" evidence="3">
    <location>
        <begin position="76"/>
        <end position="272"/>
    </location>
</feature>
<dbReference type="STRING" id="99883.ENSTNIP00000003013"/>
<sequence>SAAAIMSPLVCLVFALSLATAPMIFTGTDSDSNFVSLPAEEPEQPEEPSVSKVIENVNKNITLLEHGDIRRPLRRNAAPCTATGCKWPKSRYYVYVPISISSAYTTTQRNIIINALLSFHDSTCIRFHWRGSENSYLNFISDYGYCWSYVGRQGGRQDVSLQARGCLYHEVVQHEVLHALGFHHEQVRSDRDNYIRILTENIIPGMEHNFQIEKTNNLGTPYDFNSVMQYENTAFSKNGQNTIVSKSDPGMIFGTARKMSQNLDRVNRLYQC</sequence>
<keyword evidence="1 2" id="KW-0645">Protease</keyword>
<name>H3C444_TETNG</name>
<dbReference type="GO" id="GO:0008270">
    <property type="term" value="F:zinc ion binding"/>
    <property type="evidence" value="ECO:0007669"/>
    <property type="project" value="UniProtKB-UniRule"/>
</dbReference>
<dbReference type="SUPFAM" id="SSF55486">
    <property type="entry name" value="Metalloproteases ('zincins'), catalytic domain"/>
    <property type="match status" value="1"/>
</dbReference>
<feature type="binding site" evidence="1">
    <location>
        <position position="184"/>
    </location>
    <ligand>
        <name>Zn(2+)</name>
        <dbReference type="ChEBI" id="CHEBI:29105"/>
        <note>catalytic</note>
    </ligand>
</feature>
<keyword evidence="1 2" id="KW-0482">Metalloprotease</keyword>
<keyword evidence="2" id="KW-0732">Signal</keyword>
<dbReference type="InterPro" id="IPR024079">
    <property type="entry name" value="MetalloPept_cat_dom_sf"/>
</dbReference>
<dbReference type="PRINTS" id="PR00480">
    <property type="entry name" value="ASTACIN"/>
</dbReference>
<dbReference type="Gene3D" id="3.40.390.10">
    <property type="entry name" value="Collagenase (Catalytic Domain)"/>
    <property type="match status" value="1"/>
</dbReference>
<dbReference type="InterPro" id="IPR006026">
    <property type="entry name" value="Peptidase_Metallo"/>
</dbReference>
<dbReference type="OMA" id="HENTCLE"/>
<evidence type="ECO:0000259" key="3">
    <source>
        <dbReference type="PROSITE" id="PS51864"/>
    </source>
</evidence>
<comment type="cofactor">
    <cofactor evidence="1 2">
        <name>Zn(2+)</name>
        <dbReference type="ChEBI" id="CHEBI:29105"/>
    </cofactor>
    <text evidence="1 2">Binds 1 zinc ion per subunit.</text>
</comment>
<feature type="signal peptide" evidence="2">
    <location>
        <begin position="1"/>
        <end position="30"/>
    </location>
</feature>